<organism evidence="2">
    <name type="scientific">viral metagenome</name>
    <dbReference type="NCBI Taxonomy" id="1070528"/>
    <lineage>
        <taxon>unclassified sequences</taxon>
        <taxon>metagenomes</taxon>
        <taxon>organismal metagenomes</taxon>
    </lineage>
</organism>
<protein>
    <submittedName>
        <fullName evidence="2">Uncharacterized protein</fullName>
    </submittedName>
</protein>
<keyword evidence="1" id="KW-0812">Transmembrane</keyword>
<reference evidence="2" key="1">
    <citation type="journal article" date="2020" name="Nature">
        <title>Giant virus diversity and host interactions through global metagenomics.</title>
        <authorList>
            <person name="Schulz F."/>
            <person name="Roux S."/>
            <person name="Paez-Espino D."/>
            <person name="Jungbluth S."/>
            <person name="Walsh D.A."/>
            <person name="Denef V.J."/>
            <person name="McMahon K.D."/>
            <person name="Konstantinidis K.T."/>
            <person name="Eloe-Fadrosh E.A."/>
            <person name="Kyrpides N.C."/>
            <person name="Woyke T."/>
        </authorList>
    </citation>
    <scope>NUCLEOTIDE SEQUENCE</scope>
    <source>
        <strain evidence="2">GVMAG-M-3300023179-63</strain>
    </source>
</reference>
<sequence length="93" mass="10662">MFNIAVSFAIMFITILSGYIIGTFFDVGLTYYLPFMLWIIALCIFNLFLDKEHVNIYLKEVKEVKEVKDSIATRAMKAIRTSKPNINTTTKTA</sequence>
<name>A0A6C0H425_9ZZZZ</name>
<proteinExistence type="predicted"/>
<accession>A0A6C0H425</accession>
<dbReference type="AlphaFoldDB" id="A0A6C0H425"/>
<evidence type="ECO:0000256" key="1">
    <source>
        <dbReference type="SAM" id="Phobius"/>
    </source>
</evidence>
<dbReference type="EMBL" id="MN739866">
    <property type="protein sequence ID" value="QHT75288.1"/>
    <property type="molecule type" value="Genomic_DNA"/>
</dbReference>
<keyword evidence="1" id="KW-1133">Transmembrane helix</keyword>
<feature type="transmembrane region" description="Helical" evidence="1">
    <location>
        <begin position="5"/>
        <end position="25"/>
    </location>
</feature>
<evidence type="ECO:0000313" key="2">
    <source>
        <dbReference type="EMBL" id="QHT75288.1"/>
    </source>
</evidence>
<keyword evidence="1" id="KW-0472">Membrane</keyword>
<feature type="transmembrane region" description="Helical" evidence="1">
    <location>
        <begin position="31"/>
        <end position="49"/>
    </location>
</feature>